<gene>
    <name evidence="7" type="ORF">HDA32_003353</name>
</gene>
<feature type="transmembrane region" description="Helical" evidence="6">
    <location>
        <begin position="31"/>
        <end position="49"/>
    </location>
</feature>
<evidence type="ECO:0000313" key="7">
    <source>
        <dbReference type="EMBL" id="NYE48233.1"/>
    </source>
</evidence>
<keyword evidence="4 6" id="KW-1133">Transmembrane helix</keyword>
<feature type="transmembrane region" description="Helical" evidence="6">
    <location>
        <begin position="128"/>
        <end position="148"/>
    </location>
</feature>
<accession>A0A852TZN7</accession>
<evidence type="ECO:0000256" key="2">
    <source>
        <dbReference type="ARBA" id="ARBA00022475"/>
    </source>
</evidence>
<dbReference type="Pfam" id="PF06081">
    <property type="entry name" value="ArAE_1"/>
    <property type="match status" value="1"/>
</dbReference>
<sequence length="378" mass="41610">MGRRGDLFFRRLHLLRGSPEERRYRRERVRLVIKTVVAAVIAWLAAMHLPGAANPYFAPLGAVMSIYPTAARSVNEAALYVGGFLVGAAIAIPVGMLVGANTLGIAVTLLLALAVSSWRRLGDQSAQVSFTALFVLLFGGDQAWQYTVPRLADLGVGIAVGLIVNVAVYPPLYLRSADRVLAALGVDTAAALTELAQVVSDPERGWTTWSHRDDQMTRSARGARSAFDQAYESLHWNSRALLARRRTPLPYSSDIAVIEQVVALTRGIGQTLREALYNEEGSTSSVNREFRGLYAGVLRRIAPLLPELAADAPHGRGPDTGAAWDAQHEMEAGVARRREASDVADTEHRLAWLTRRILRELDHQRQEYESGEKSRRRR</sequence>
<protein>
    <submittedName>
        <fullName evidence="7">Putative membrane protein YccC</fullName>
    </submittedName>
</protein>
<keyword evidence="2" id="KW-1003">Cell membrane</keyword>
<keyword evidence="8" id="KW-1185">Reference proteome</keyword>
<dbReference type="RefSeq" id="WP_179644055.1">
    <property type="nucleotide sequence ID" value="NZ_BAAAYY010000016.1"/>
</dbReference>
<reference evidence="7 8" key="1">
    <citation type="submission" date="2020-07" db="EMBL/GenBank/DDBJ databases">
        <title>Sequencing the genomes of 1000 actinobacteria strains.</title>
        <authorList>
            <person name="Klenk H.-P."/>
        </authorList>
    </citation>
    <scope>NUCLEOTIDE SEQUENCE [LARGE SCALE GENOMIC DNA]</scope>
    <source>
        <strain evidence="7 8">CXB654</strain>
    </source>
</reference>
<evidence type="ECO:0000313" key="8">
    <source>
        <dbReference type="Proteomes" id="UP000589036"/>
    </source>
</evidence>
<evidence type="ECO:0000256" key="4">
    <source>
        <dbReference type="ARBA" id="ARBA00022989"/>
    </source>
</evidence>
<evidence type="ECO:0000256" key="6">
    <source>
        <dbReference type="SAM" id="Phobius"/>
    </source>
</evidence>
<dbReference type="GO" id="GO:0005886">
    <property type="term" value="C:plasma membrane"/>
    <property type="evidence" value="ECO:0007669"/>
    <property type="project" value="UniProtKB-SubCell"/>
</dbReference>
<keyword evidence="3 6" id="KW-0812">Transmembrane</keyword>
<keyword evidence="5 6" id="KW-0472">Membrane</keyword>
<organism evidence="7 8">
    <name type="scientific">Spinactinospora alkalitolerans</name>
    <dbReference type="NCBI Taxonomy" id="687207"/>
    <lineage>
        <taxon>Bacteria</taxon>
        <taxon>Bacillati</taxon>
        <taxon>Actinomycetota</taxon>
        <taxon>Actinomycetes</taxon>
        <taxon>Streptosporangiales</taxon>
        <taxon>Nocardiopsidaceae</taxon>
        <taxon>Spinactinospora</taxon>
    </lineage>
</organism>
<comment type="caution">
    <text evidence="7">The sequence shown here is derived from an EMBL/GenBank/DDBJ whole genome shotgun (WGS) entry which is preliminary data.</text>
</comment>
<dbReference type="AlphaFoldDB" id="A0A852TZN7"/>
<dbReference type="InterPro" id="IPR010343">
    <property type="entry name" value="ArAE_1"/>
</dbReference>
<feature type="transmembrane region" description="Helical" evidence="6">
    <location>
        <begin position="154"/>
        <end position="174"/>
    </location>
</feature>
<comment type="subcellular location">
    <subcellularLocation>
        <location evidence="1">Cell membrane</location>
        <topology evidence="1">Multi-pass membrane protein</topology>
    </subcellularLocation>
</comment>
<dbReference type="Proteomes" id="UP000589036">
    <property type="component" value="Unassembled WGS sequence"/>
</dbReference>
<evidence type="ECO:0000256" key="1">
    <source>
        <dbReference type="ARBA" id="ARBA00004651"/>
    </source>
</evidence>
<dbReference type="EMBL" id="JACCCC010000001">
    <property type="protein sequence ID" value="NYE48233.1"/>
    <property type="molecule type" value="Genomic_DNA"/>
</dbReference>
<name>A0A852TZN7_9ACTN</name>
<evidence type="ECO:0000256" key="3">
    <source>
        <dbReference type="ARBA" id="ARBA00022692"/>
    </source>
</evidence>
<evidence type="ECO:0000256" key="5">
    <source>
        <dbReference type="ARBA" id="ARBA00023136"/>
    </source>
</evidence>
<proteinExistence type="predicted"/>